<sequence length="324" mass="37443">MTPANRYTQVDERGSHRITVKNNCKTLKRGLIQPRTTNLAFSECSSLFSSLSLTTPQYLLIHSYCRLLYLGYVLRTRQGKFLTCFPPVVDIWMPCSSAKLLLISLLPRFHVFTSQINMIRKIVQQPKPHFWTKSWHNWIVPPHLLKPTFSENRNGYGQKCFGSKRGYSVHVGSSSTGDEKQVIVVTNFQENKAPEWSSPITCSNSPLSESNNMSKCECTKDQVEKQNKFQCVGIYWVLVSLAVTVFWGKFNVIIWIPILLCFFPLWNASCCWIKGIPKLWDAESKAYQKSHRDRDGMSDRNKKRLQWAWNLFANILVFVLEGFL</sequence>
<evidence type="ECO:0000313" key="3">
    <source>
        <dbReference type="Proteomes" id="UP000000226"/>
    </source>
</evidence>
<dbReference type="OrthoDB" id="10493272at2759"/>
<dbReference type="PANTHER" id="PTHR34379:SF15">
    <property type="entry name" value="PROTEIN, PUTATIVE-RELATED"/>
    <property type="match status" value="1"/>
</dbReference>
<feature type="transmembrane region" description="Helical" evidence="1">
    <location>
        <begin position="229"/>
        <end position="247"/>
    </location>
</feature>
<proteinExistence type="predicted"/>
<keyword evidence="3" id="KW-1185">Reference proteome</keyword>
<accession>V7BXX2</accession>
<dbReference type="PANTHER" id="PTHR34379">
    <property type="entry name" value="OS07G0553800 PROTEIN"/>
    <property type="match status" value="1"/>
</dbReference>
<dbReference type="InterPro" id="IPR040411">
    <property type="entry name" value="At5g23160-like"/>
</dbReference>
<dbReference type="Proteomes" id="UP000000226">
    <property type="component" value="Chromosome 5"/>
</dbReference>
<keyword evidence="1" id="KW-1133">Transmembrane helix</keyword>
<organism evidence="2 3">
    <name type="scientific">Phaseolus vulgaris</name>
    <name type="common">Kidney bean</name>
    <name type="synonym">French bean</name>
    <dbReference type="NCBI Taxonomy" id="3885"/>
    <lineage>
        <taxon>Eukaryota</taxon>
        <taxon>Viridiplantae</taxon>
        <taxon>Streptophyta</taxon>
        <taxon>Embryophyta</taxon>
        <taxon>Tracheophyta</taxon>
        <taxon>Spermatophyta</taxon>
        <taxon>Magnoliopsida</taxon>
        <taxon>eudicotyledons</taxon>
        <taxon>Gunneridae</taxon>
        <taxon>Pentapetalae</taxon>
        <taxon>rosids</taxon>
        <taxon>fabids</taxon>
        <taxon>Fabales</taxon>
        <taxon>Fabaceae</taxon>
        <taxon>Papilionoideae</taxon>
        <taxon>50 kb inversion clade</taxon>
        <taxon>NPAAA clade</taxon>
        <taxon>indigoferoid/millettioid clade</taxon>
        <taxon>Phaseoleae</taxon>
        <taxon>Phaseolus</taxon>
    </lineage>
</organism>
<dbReference type="Gramene" id="ESW21913">
    <property type="protein sequence ID" value="ESW21913"/>
    <property type="gene ID" value="PHAVU_005G110100g"/>
</dbReference>
<reference evidence="3" key="1">
    <citation type="journal article" date="2014" name="Nat. Genet.">
        <title>A reference genome for common bean and genome-wide analysis of dual domestications.</title>
        <authorList>
            <person name="Schmutz J."/>
            <person name="McClean P.E."/>
            <person name="Mamidi S."/>
            <person name="Wu G.A."/>
            <person name="Cannon S.B."/>
            <person name="Grimwood J."/>
            <person name="Jenkins J."/>
            <person name="Shu S."/>
            <person name="Song Q."/>
            <person name="Chavarro C."/>
            <person name="Torres-Torres M."/>
            <person name="Geffroy V."/>
            <person name="Moghaddam S.M."/>
            <person name="Gao D."/>
            <person name="Abernathy B."/>
            <person name="Barry K."/>
            <person name="Blair M."/>
            <person name="Brick M.A."/>
            <person name="Chovatia M."/>
            <person name="Gepts P."/>
            <person name="Goodstein D.M."/>
            <person name="Gonzales M."/>
            <person name="Hellsten U."/>
            <person name="Hyten D.L."/>
            <person name="Jia G."/>
            <person name="Kelly J.D."/>
            <person name="Kudrna D."/>
            <person name="Lee R."/>
            <person name="Richard M.M."/>
            <person name="Miklas P.N."/>
            <person name="Osorno J.M."/>
            <person name="Rodrigues J."/>
            <person name="Thareau V."/>
            <person name="Urrea C.A."/>
            <person name="Wang M."/>
            <person name="Yu Y."/>
            <person name="Zhang M."/>
            <person name="Wing R.A."/>
            <person name="Cregan P.B."/>
            <person name="Rokhsar D.S."/>
            <person name="Jackson S.A."/>
        </authorList>
    </citation>
    <scope>NUCLEOTIDE SEQUENCE [LARGE SCALE GENOMIC DNA]</scope>
    <source>
        <strain evidence="3">cv. G19833</strain>
    </source>
</reference>
<name>V7BXX2_PHAVU</name>
<protein>
    <submittedName>
        <fullName evidence="2">Uncharacterized protein</fullName>
    </submittedName>
</protein>
<keyword evidence="1" id="KW-0812">Transmembrane</keyword>
<evidence type="ECO:0000313" key="2">
    <source>
        <dbReference type="EMBL" id="ESW21913.1"/>
    </source>
</evidence>
<gene>
    <name evidence="2" type="ORF">PHAVU_005G110100g</name>
</gene>
<dbReference type="EMBL" id="CM002292">
    <property type="protein sequence ID" value="ESW21913.1"/>
    <property type="molecule type" value="Genomic_DNA"/>
</dbReference>
<keyword evidence="1" id="KW-0472">Membrane</keyword>
<dbReference type="AlphaFoldDB" id="V7BXX2"/>
<evidence type="ECO:0000256" key="1">
    <source>
        <dbReference type="SAM" id="Phobius"/>
    </source>
</evidence>